<dbReference type="OrthoDB" id="6780443at2759"/>
<name>A0A8K0P7M4_LADFU</name>
<protein>
    <recommendedName>
        <fullName evidence="3">Integrase zinc-binding domain-containing protein</fullName>
    </recommendedName>
</protein>
<gene>
    <name evidence="1" type="ORF">J437_LFUL018503</name>
</gene>
<evidence type="ECO:0000313" key="1">
    <source>
        <dbReference type="EMBL" id="KAG8239060.1"/>
    </source>
</evidence>
<dbReference type="Proteomes" id="UP000792457">
    <property type="component" value="Unassembled WGS sequence"/>
</dbReference>
<organism evidence="1 2">
    <name type="scientific">Ladona fulva</name>
    <name type="common">Scarce chaser dragonfly</name>
    <name type="synonym">Libellula fulva</name>
    <dbReference type="NCBI Taxonomy" id="123851"/>
    <lineage>
        <taxon>Eukaryota</taxon>
        <taxon>Metazoa</taxon>
        <taxon>Ecdysozoa</taxon>
        <taxon>Arthropoda</taxon>
        <taxon>Hexapoda</taxon>
        <taxon>Insecta</taxon>
        <taxon>Pterygota</taxon>
        <taxon>Palaeoptera</taxon>
        <taxon>Odonata</taxon>
        <taxon>Epiprocta</taxon>
        <taxon>Anisoptera</taxon>
        <taxon>Libelluloidea</taxon>
        <taxon>Libellulidae</taxon>
        <taxon>Ladona</taxon>
    </lineage>
</organism>
<accession>A0A8K0P7M4</accession>
<keyword evidence="2" id="KW-1185">Reference proteome</keyword>
<dbReference type="EMBL" id="KZ309502">
    <property type="protein sequence ID" value="KAG8239060.1"/>
    <property type="molecule type" value="Genomic_DNA"/>
</dbReference>
<dbReference type="Gene3D" id="1.10.340.70">
    <property type="match status" value="1"/>
</dbReference>
<evidence type="ECO:0008006" key="3">
    <source>
        <dbReference type="Google" id="ProtNLM"/>
    </source>
</evidence>
<dbReference type="AlphaFoldDB" id="A0A8K0P7M4"/>
<evidence type="ECO:0000313" key="2">
    <source>
        <dbReference type="Proteomes" id="UP000792457"/>
    </source>
</evidence>
<reference evidence="1" key="2">
    <citation type="submission" date="2017-10" db="EMBL/GenBank/DDBJ databases">
        <title>Ladona fulva Genome sequencing and assembly.</title>
        <authorList>
            <person name="Murali S."/>
            <person name="Richards S."/>
            <person name="Bandaranaike D."/>
            <person name="Bellair M."/>
            <person name="Blankenburg K."/>
            <person name="Chao H."/>
            <person name="Dinh H."/>
            <person name="Doddapaneni H."/>
            <person name="Dugan-Rocha S."/>
            <person name="Elkadiri S."/>
            <person name="Gnanaolivu R."/>
            <person name="Hernandez B."/>
            <person name="Skinner E."/>
            <person name="Javaid M."/>
            <person name="Lee S."/>
            <person name="Li M."/>
            <person name="Ming W."/>
            <person name="Munidasa M."/>
            <person name="Muniz J."/>
            <person name="Nguyen L."/>
            <person name="Hughes D."/>
            <person name="Osuji N."/>
            <person name="Pu L.-L."/>
            <person name="Puazo M."/>
            <person name="Qu C."/>
            <person name="Quiroz J."/>
            <person name="Raj R."/>
            <person name="Weissenberger G."/>
            <person name="Xin Y."/>
            <person name="Zou X."/>
            <person name="Han Y."/>
            <person name="Worley K."/>
            <person name="Muzny D."/>
            <person name="Gibbs R."/>
        </authorList>
    </citation>
    <scope>NUCLEOTIDE SEQUENCE</scope>
    <source>
        <strain evidence="1">Sampled in the wild</strain>
    </source>
</reference>
<comment type="caution">
    <text evidence="1">The sequence shown here is derived from an EMBL/GenBank/DDBJ whole genome shotgun (WGS) entry which is preliminary data.</text>
</comment>
<reference evidence="1" key="1">
    <citation type="submission" date="2013-04" db="EMBL/GenBank/DDBJ databases">
        <authorList>
            <person name="Qu J."/>
            <person name="Murali S.C."/>
            <person name="Bandaranaike D."/>
            <person name="Bellair M."/>
            <person name="Blankenburg K."/>
            <person name="Chao H."/>
            <person name="Dinh H."/>
            <person name="Doddapaneni H."/>
            <person name="Downs B."/>
            <person name="Dugan-Rocha S."/>
            <person name="Elkadiri S."/>
            <person name="Gnanaolivu R.D."/>
            <person name="Hernandez B."/>
            <person name="Javaid M."/>
            <person name="Jayaseelan J.C."/>
            <person name="Lee S."/>
            <person name="Li M."/>
            <person name="Ming W."/>
            <person name="Munidasa M."/>
            <person name="Muniz J."/>
            <person name="Nguyen L."/>
            <person name="Ongeri F."/>
            <person name="Osuji N."/>
            <person name="Pu L.-L."/>
            <person name="Puazo M."/>
            <person name="Qu C."/>
            <person name="Quiroz J."/>
            <person name="Raj R."/>
            <person name="Weissenberger G."/>
            <person name="Xin Y."/>
            <person name="Zou X."/>
            <person name="Han Y."/>
            <person name="Richards S."/>
            <person name="Worley K."/>
            <person name="Muzny D."/>
            <person name="Gibbs R."/>
        </authorList>
    </citation>
    <scope>NUCLEOTIDE SEQUENCE</scope>
    <source>
        <strain evidence="1">Sampled in the wild</strain>
    </source>
</reference>
<sequence>MIPVNAEAQGRRVLIVAEPTEPDQTPTGLAIGRTLLNFRSNYLVIRAANLSDATLGIEAGQNIARGQPIEQLQTPDKWLTEEVQKAQEDDHDIGPILGWKIGGARPAWEDISNSSEAVKCYWAQWNSLSIESGLLKRRWESADGRSCIMQLIPPKRMVEEVLEKIHGVASGGHLGVNKTLPKVREPYRAAVHESTGETPSRMIFGREIRLPCDIEFGRLGETEMCTSDYLSKLVGRMAYIHRHAR</sequence>
<proteinExistence type="predicted"/>